<proteinExistence type="predicted"/>
<name>A0ABN7VAY2_GIGMA</name>
<dbReference type="EMBL" id="CAJVQB010012054">
    <property type="protein sequence ID" value="CAG8752453.1"/>
    <property type="molecule type" value="Genomic_DNA"/>
</dbReference>
<evidence type="ECO:0000313" key="3">
    <source>
        <dbReference type="Proteomes" id="UP000789901"/>
    </source>
</evidence>
<dbReference type="SUPFAM" id="SSF52540">
    <property type="entry name" value="P-loop containing nucleoside triphosphate hydrolases"/>
    <property type="match status" value="1"/>
</dbReference>
<evidence type="ECO:0000256" key="1">
    <source>
        <dbReference type="SAM" id="MobiDB-lite"/>
    </source>
</evidence>
<dbReference type="InterPro" id="IPR027417">
    <property type="entry name" value="P-loop_NTPase"/>
</dbReference>
<protein>
    <submittedName>
        <fullName evidence="2">11693_t:CDS:1</fullName>
    </submittedName>
</protein>
<dbReference type="Proteomes" id="UP000789901">
    <property type="component" value="Unassembled WGS sequence"/>
</dbReference>
<organism evidence="2 3">
    <name type="scientific">Gigaspora margarita</name>
    <dbReference type="NCBI Taxonomy" id="4874"/>
    <lineage>
        <taxon>Eukaryota</taxon>
        <taxon>Fungi</taxon>
        <taxon>Fungi incertae sedis</taxon>
        <taxon>Mucoromycota</taxon>
        <taxon>Glomeromycotina</taxon>
        <taxon>Glomeromycetes</taxon>
        <taxon>Diversisporales</taxon>
        <taxon>Gigasporaceae</taxon>
        <taxon>Gigaspora</taxon>
    </lineage>
</organism>
<dbReference type="PANTHER" id="PTHR23070">
    <property type="entry name" value="BCS1 AAA-TYPE ATPASE"/>
    <property type="match status" value="1"/>
</dbReference>
<comment type="caution">
    <text evidence="2">The sequence shown here is derived from an EMBL/GenBank/DDBJ whole genome shotgun (WGS) entry which is preliminary data.</text>
</comment>
<evidence type="ECO:0000313" key="2">
    <source>
        <dbReference type="EMBL" id="CAG8752453.1"/>
    </source>
</evidence>
<dbReference type="InterPro" id="IPR050747">
    <property type="entry name" value="Mitochondrial_chaperone_BCS1"/>
</dbReference>
<feature type="compositionally biased region" description="Polar residues" evidence="1">
    <location>
        <begin position="268"/>
        <end position="291"/>
    </location>
</feature>
<feature type="region of interest" description="Disordered" evidence="1">
    <location>
        <begin position="217"/>
        <end position="302"/>
    </location>
</feature>
<accession>A0ABN7VAY2</accession>
<sequence>MYTTCFSAPSIYLKVEKINVDSISEFINKLETVALDEVQENLLKIELDPFVNDKEFYEKTGLLYHCGFLFYRRPGTRKTSLINTISSHLFCDLYYINLNNIRNDNEISAVFSSVLSNQIIVLEDVDAQSNVLYKRCSDDFQGVSSFKKFNETEISLSNFLRCLDGHVISEVMMTMVVYRNNVELIPEKVLELVNKYKDMNPEDAAMEMIESENIEITSEETKSEEPKTDEVKSEATKANKETQVKKAEDEAMKKEETLKYENVENKLSPINMTKSSGNHSDVSDDSGNTTDIEVDNIHNDLN</sequence>
<gene>
    <name evidence="2" type="ORF">GMARGA_LOCUS16544</name>
</gene>
<dbReference type="Gene3D" id="3.40.50.300">
    <property type="entry name" value="P-loop containing nucleotide triphosphate hydrolases"/>
    <property type="match status" value="1"/>
</dbReference>
<keyword evidence="3" id="KW-1185">Reference proteome</keyword>
<reference evidence="2 3" key="1">
    <citation type="submission" date="2021-06" db="EMBL/GenBank/DDBJ databases">
        <authorList>
            <person name="Kallberg Y."/>
            <person name="Tangrot J."/>
            <person name="Rosling A."/>
        </authorList>
    </citation>
    <scope>NUCLEOTIDE SEQUENCE [LARGE SCALE GENOMIC DNA]</scope>
    <source>
        <strain evidence="2 3">120-4 pot B 10/14</strain>
    </source>
</reference>
<feature type="compositionally biased region" description="Basic and acidic residues" evidence="1">
    <location>
        <begin position="219"/>
        <end position="264"/>
    </location>
</feature>